<dbReference type="AlphaFoldDB" id="A0A1Y2DFY8"/>
<dbReference type="Proteomes" id="UP000193689">
    <property type="component" value="Unassembled WGS sequence"/>
</dbReference>
<dbReference type="RefSeq" id="XP_040711226.1">
    <property type="nucleotide sequence ID" value="XM_040865636.1"/>
</dbReference>
<dbReference type="EMBL" id="MCFJ01000017">
    <property type="protein sequence ID" value="ORY58191.1"/>
    <property type="molecule type" value="Genomic_DNA"/>
</dbReference>
<keyword evidence="3" id="KW-1185">Reference proteome</keyword>
<gene>
    <name evidence="2" type="ORF">BCR38DRAFT_78006</name>
</gene>
<proteinExistence type="predicted"/>
<evidence type="ECO:0000313" key="3">
    <source>
        <dbReference type="Proteomes" id="UP000193689"/>
    </source>
</evidence>
<accession>A0A1Y2DFY8</accession>
<name>A0A1Y2DFY8_9PEZI</name>
<protein>
    <submittedName>
        <fullName evidence="2">Uncharacterized protein</fullName>
    </submittedName>
</protein>
<evidence type="ECO:0000256" key="1">
    <source>
        <dbReference type="SAM" id="MobiDB-lite"/>
    </source>
</evidence>
<feature type="region of interest" description="Disordered" evidence="1">
    <location>
        <begin position="92"/>
        <end position="142"/>
    </location>
</feature>
<sequence>MANEATPISVSKCLTPRKLSSHFTTSTPSGVSYHEIPPREGGVWSGFVCCKVPGCWHQDNNQPVSATIVNRPCLLLGTIGRHLPSEGAFRTARADVPDSLAGSSSTRDNESRLKLGKPGSEWSCDATHRDQQRESIGGRDQTAELVHHEEAIQKHFKSDVWMFPRRKNE</sequence>
<feature type="compositionally biased region" description="Basic and acidic residues" evidence="1">
    <location>
        <begin position="126"/>
        <end position="142"/>
    </location>
</feature>
<reference evidence="2 3" key="1">
    <citation type="submission" date="2016-07" db="EMBL/GenBank/DDBJ databases">
        <title>Pervasive Adenine N6-methylation of Active Genes in Fungi.</title>
        <authorList>
            <consortium name="DOE Joint Genome Institute"/>
            <person name="Mondo S.J."/>
            <person name="Dannebaum R.O."/>
            <person name="Kuo R.C."/>
            <person name="Labutti K."/>
            <person name="Haridas S."/>
            <person name="Kuo A."/>
            <person name="Salamov A."/>
            <person name="Ahrendt S.R."/>
            <person name="Lipzen A."/>
            <person name="Sullivan W."/>
            <person name="Andreopoulos W.B."/>
            <person name="Clum A."/>
            <person name="Lindquist E."/>
            <person name="Daum C."/>
            <person name="Ramamoorthy G.K."/>
            <person name="Gryganskyi A."/>
            <person name="Culley D."/>
            <person name="Magnuson J.K."/>
            <person name="James T.Y."/>
            <person name="O'Malley M.A."/>
            <person name="Stajich J.E."/>
            <person name="Spatafora J.W."/>
            <person name="Visel A."/>
            <person name="Grigoriev I.V."/>
        </authorList>
    </citation>
    <scope>NUCLEOTIDE SEQUENCE [LARGE SCALE GENOMIC DNA]</scope>
    <source>
        <strain evidence="2 3">CBS 129021</strain>
    </source>
</reference>
<dbReference type="GeneID" id="63781848"/>
<dbReference type="InParanoid" id="A0A1Y2DFY8"/>
<evidence type="ECO:0000313" key="2">
    <source>
        <dbReference type="EMBL" id="ORY58191.1"/>
    </source>
</evidence>
<comment type="caution">
    <text evidence="2">The sequence shown here is derived from an EMBL/GenBank/DDBJ whole genome shotgun (WGS) entry which is preliminary data.</text>
</comment>
<organism evidence="2 3">
    <name type="scientific">Pseudomassariella vexata</name>
    <dbReference type="NCBI Taxonomy" id="1141098"/>
    <lineage>
        <taxon>Eukaryota</taxon>
        <taxon>Fungi</taxon>
        <taxon>Dikarya</taxon>
        <taxon>Ascomycota</taxon>
        <taxon>Pezizomycotina</taxon>
        <taxon>Sordariomycetes</taxon>
        <taxon>Xylariomycetidae</taxon>
        <taxon>Amphisphaeriales</taxon>
        <taxon>Pseudomassariaceae</taxon>
        <taxon>Pseudomassariella</taxon>
    </lineage>
</organism>